<keyword evidence="3" id="KW-0732">Signal</keyword>
<sequence>MLNDEFNGITRNPGLDLYPAHLRASIDEANELVYDAINNDVYKCGFAKKKDDRVLVPDLGSLTSIHDRARELFYYLKGGQVDYGEEHSKACSHNRFGRIYHTGHYPICYEHNPVHFVGHSAGAQVVRVLQQMLADKIEHTPFNRIGETQTILGLLSVVLHSTPDRDNYWKMMHKYIGSDVTSLVTLPVIIFEPMTMLQKMAELMEYCELLDKAEECEDPYMRMVYASTWAVSVYFAYQRTWKPFNPILGETYEMVNHQGITFLAEQVKTKFLGNSLEIYPVGRTRVTLKKSGVVLDLVPPLTKVNNPIFGRTWVDSPGEMVMTNLTIRDKVVLYFQPCGWFGYLNEGSDGDNAPETSSDVSNESDNDNGRSIGRTTQCLAQNICTDQERLSSDDCDSSNQEPPPVFQYMEHDAPYGRQPLADMDKPTTCGKKQKKQSAQIDVTTQQLGEPRPAFNNGIQRKAVEPERVSRAASSTRTTKPARGVPAPPPSRTGKERKVAVKLSRFQTATA</sequence>
<feature type="domain" description="Lipase-like C-terminal" evidence="7">
    <location>
        <begin position="60"/>
        <end position="135"/>
    </location>
</feature>
<dbReference type="Gene3D" id="2.40.160.120">
    <property type="match status" value="1"/>
</dbReference>
<organism evidence="8">
    <name type="scientific">Zea mays</name>
    <name type="common">Maize</name>
    <dbReference type="NCBI Taxonomy" id="4577"/>
    <lineage>
        <taxon>Eukaryota</taxon>
        <taxon>Viridiplantae</taxon>
        <taxon>Streptophyta</taxon>
        <taxon>Embryophyta</taxon>
        <taxon>Tracheophyta</taxon>
        <taxon>Spermatophyta</taxon>
        <taxon>Magnoliopsida</taxon>
        <taxon>Liliopsida</taxon>
        <taxon>Poales</taxon>
        <taxon>Poaceae</taxon>
        <taxon>PACMAD clade</taxon>
        <taxon>Panicoideae</taxon>
        <taxon>Andropogonodae</taxon>
        <taxon>Andropogoneae</taxon>
        <taxon>Tripsacinae</taxon>
        <taxon>Zea</taxon>
    </lineage>
</organism>
<dbReference type="InParanoid" id="A0A1R3PDR7"/>
<protein>
    <submittedName>
        <fullName evidence="8">Oxysterol-binding protein-related protein 3B</fullName>
    </submittedName>
</protein>
<reference evidence="8" key="1">
    <citation type="submission" date="2015-12" db="EMBL/GenBank/DDBJ databases">
        <title>Update maize B73 reference genome by single molecule sequencing technologies.</title>
        <authorList>
            <consortium name="Maize Genome Sequencing Project"/>
            <person name="Ware D."/>
        </authorList>
    </citation>
    <scope>NUCLEOTIDE SEQUENCE [LARGE SCALE GENOMIC DNA]</scope>
    <source>
        <tissue evidence="8">Seedling</tissue>
    </source>
</reference>
<dbReference type="SMR" id="A0A1R3PDR7"/>
<dbReference type="eggNOG" id="KOG1737">
    <property type="taxonomic scope" value="Eukaryota"/>
</dbReference>
<feature type="region of interest" description="Disordered" evidence="6">
    <location>
        <begin position="346"/>
        <end position="373"/>
    </location>
</feature>
<evidence type="ECO:0000259" key="7">
    <source>
        <dbReference type="Pfam" id="PF24708"/>
    </source>
</evidence>
<dbReference type="GO" id="GO:0006629">
    <property type="term" value="P:lipid metabolic process"/>
    <property type="evidence" value="ECO:0007669"/>
    <property type="project" value="UniProtKB-KW"/>
</dbReference>
<dbReference type="Gene3D" id="3.40.50.1820">
    <property type="entry name" value="alpha/beta hydrolase"/>
    <property type="match status" value="1"/>
</dbReference>
<dbReference type="PANTHER" id="PTHR34043:SF3">
    <property type="entry name" value="ALPHA_BETA-HYDROLASES SUPERFAMILY PROTEIN"/>
    <property type="match status" value="1"/>
</dbReference>
<feature type="region of interest" description="Disordered" evidence="6">
    <location>
        <begin position="448"/>
        <end position="510"/>
    </location>
</feature>
<dbReference type="eggNOG" id="KOG2903">
    <property type="taxonomic scope" value="Eukaryota"/>
</dbReference>
<evidence type="ECO:0000256" key="5">
    <source>
        <dbReference type="ARBA" id="ARBA00023098"/>
    </source>
</evidence>
<dbReference type="SUPFAM" id="SSF144000">
    <property type="entry name" value="Oxysterol-binding protein-like"/>
    <property type="match status" value="1"/>
</dbReference>
<keyword evidence="4" id="KW-0378">Hydrolase</keyword>
<dbReference type="EMBL" id="CM007649">
    <property type="protein sequence ID" value="ONM31218.1"/>
    <property type="molecule type" value="Genomic_DNA"/>
</dbReference>
<dbReference type="GO" id="GO:0016787">
    <property type="term" value="F:hydrolase activity"/>
    <property type="evidence" value="ECO:0007669"/>
    <property type="project" value="UniProtKB-KW"/>
</dbReference>
<feature type="region of interest" description="Disordered" evidence="6">
    <location>
        <begin position="389"/>
        <end position="410"/>
    </location>
</feature>
<accession>A0A1R3PDR7</accession>
<evidence type="ECO:0000256" key="1">
    <source>
        <dbReference type="ARBA" id="ARBA00004613"/>
    </source>
</evidence>
<dbReference type="AlphaFoldDB" id="A0A1R3PDR7"/>
<evidence type="ECO:0000256" key="3">
    <source>
        <dbReference type="ARBA" id="ARBA00022729"/>
    </source>
</evidence>
<name>A0A1R3PDR7_MAIZE</name>
<dbReference type="Pfam" id="PF05623">
    <property type="entry name" value="DUF789"/>
    <property type="match status" value="1"/>
</dbReference>
<dbReference type="InterPro" id="IPR037239">
    <property type="entry name" value="OSBP_sf"/>
</dbReference>
<dbReference type="PaxDb" id="4577-GRMZM2G009588_P01"/>
<evidence type="ECO:0000256" key="2">
    <source>
        <dbReference type="ARBA" id="ARBA00022525"/>
    </source>
</evidence>
<keyword evidence="2" id="KW-0964">Secreted</keyword>
<keyword evidence="5" id="KW-0443">Lipid metabolism</keyword>
<dbReference type="InterPro" id="IPR056304">
    <property type="entry name" value="Lip-like_C"/>
</dbReference>
<gene>
    <name evidence="8" type="ORF">ZEAMMB73_Zm00001d040358</name>
</gene>
<dbReference type="GO" id="GO:0008289">
    <property type="term" value="F:lipid binding"/>
    <property type="evidence" value="ECO:0007669"/>
    <property type="project" value="InterPro"/>
</dbReference>
<dbReference type="SUPFAM" id="SSF53474">
    <property type="entry name" value="alpha/beta-Hydrolases"/>
    <property type="match status" value="1"/>
</dbReference>
<evidence type="ECO:0000256" key="6">
    <source>
        <dbReference type="SAM" id="MobiDB-lite"/>
    </source>
</evidence>
<evidence type="ECO:0000313" key="8">
    <source>
        <dbReference type="EMBL" id="ONM31218.1"/>
    </source>
</evidence>
<dbReference type="PANTHER" id="PTHR34043">
    <property type="entry name" value="ALPHA/BETA-HYDROLASES SUPERFAMILY PROTEIN"/>
    <property type="match status" value="1"/>
</dbReference>
<comment type="subcellular location">
    <subcellularLocation>
        <location evidence="1">Secreted</location>
    </subcellularLocation>
</comment>
<dbReference type="InterPro" id="IPR000648">
    <property type="entry name" value="Oxysterol-bd"/>
</dbReference>
<dbReference type="Pfam" id="PF24708">
    <property type="entry name" value="Lip_C"/>
    <property type="match status" value="1"/>
</dbReference>
<dbReference type="InterPro" id="IPR008507">
    <property type="entry name" value="DUF789"/>
</dbReference>
<evidence type="ECO:0000256" key="4">
    <source>
        <dbReference type="ARBA" id="ARBA00022801"/>
    </source>
</evidence>
<dbReference type="ExpressionAtlas" id="A0A1R3PDR7">
    <property type="expression patterns" value="baseline"/>
</dbReference>
<proteinExistence type="predicted"/>
<dbReference type="Pfam" id="PF01237">
    <property type="entry name" value="Oxysterol_BP"/>
    <property type="match status" value="1"/>
</dbReference>
<dbReference type="GO" id="GO:0005576">
    <property type="term" value="C:extracellular region"/>
    <property type="evidence" value="ECO:0007669"/>
    <property type="project" value="UniProtKB-SubCell"/>
</dbReference>
<dbReference type="InterPro" id="IPR029058">
    <property type="entry name" value="AB_hydrolase_fold"/>
</dbReference>